<comment type="caution">
    <text evidence="4">The sequence shown here is derived from an EMBL/GenBank/DDBJ whole genome shotgun (WGS) entry which is preliminary data.</text>
</comment>
<gene>
    <name evidence="4" type="ORF">GCM10011380_14820</name>
</gene>
<reference evidence="4" key="2">
    <citation type="submission" date="2020-09" db="EMBL/GenBank/DDBJ databases">
        <authorList>
            <person name="Sun Q."/>
            <person name="Zhou Y."/>
        </authorList>
    </citation>
    <scope>NUCLEOTIDE SEQUENCE</scope>
    <source>
        <strain evidence="4">CGMCC 1.15330</strain>
    </source>
</reference>
<comment type="similarity">
    <text evidence="2">Belongs to the NAD(P)-dependent epimerase/dehydratase family.</text>
</comment>
<keyword evidence="5" id="KW-1185">Reference proteome</keyword>
<evidence type="ECO:0000313" key="5">
    <source>
        <dbReference type="Proteomes" id="UP000623067"/>
    </source>
</evidence>
<dbReference type="AlphaFoldDB" id="A0A916WSQ5"/>
<dbReference type="Gene3D" id="3.40.50.720">
    <property type="entry name" value="NAD(P)-binding Rossmann-like Domain"/>
    <property type="match status" value="1"/>
</dbReference>
<dbReference type="Pfam" id="PF01370">
    <property type="entry name" value="Epimerase"/>
    <property type="match status" value="1"/>
</dbReference>
<dbReference type="EMBL" id="BMIH01000002">
    <property type="protein sequence ID" value="GGB26343.1"/>
    <property type="molecule type" value="Genomic_DNA"/>
</dbReference>
<dbReference type="InterPro" id="IPR036291">
    <property type="entry name" value="NAD(P)-bd_dom_sf"/>
</dbReference>
<proteinExistence type="inferred from homology"/>
<name>A0A916WSQ5_9SPHN</name>
<reference evidence="4" key="1">
    <citation type="journal article" date="2014" name="Int. J. Syst. Evol. Microbiol.">
        <title>Complete genome sequence of Corynebacterium casei LMG S-19264T (=DSM 44701T), isolated from a smear-ripened cheese.</title>
        <authorList>
            <consortium name="US DOE Joint Genome Institute (JGI-PGF)"/>
            <person name="Walter F."/>
            <person name="Albersmeier A."/>
            <person name="Kalinowski J."/>
            <person name="Ruckert C."/>
        </authorList>
    </citation>
    <scope>NUCLEOTIDE SEQUENCE</scope>
    <source>
        <strain evidence="4">CGMCC 1.15330</strain>
    </source>
</reference>
<evidence type="ECO:0000256" key="1">
    <source>
        <dbReference type="ARBA" id="ARBA00005125"/>
    </source>
</evidence>
<accession>A0A916WSQ5</accession>
<feature type="domain" description="NAD-dependent epimerase/dehydratase" evidence="3">
    <location>
        <begin position="10"/>
        <end position="198"/>
    </location>
</feature>
<dbReference type="Proteomes" id="UP000623067">
    <property type="component" value="Unassembled WGS sequence"/>
</dbReference>
<dbReference type="InterPro" id="IPR001509">
    <property type="entry name" value="Epimerase_deHydtase"/>
</dbReference>
<organism evidence="4 5">
    <name type="scientific">Sphingomonas metalli</name>
    <dbReference type="NCBI Taxonomy" id="1779358"/>
    <lineage>
        <taxon>Bacteria</taxon>
        <taxon>Pseudomonadati</taxon>
        <taxon>Pseudomonadota</taxon>
        <taxon>Alphaproteobacteria</taxon>
        <taxon>Sphingomonadales</taxon>
        <taxon>Sphingomonadaceae</taxon>
        <taxon>Sphingomonas</taxon>
    </lineage>
</organism>
<dbReference type="SUPFAM" id="SSF51735">
    <property type="entry name" value="NAD(P)-binding Rossmann-fold domains"/>
    <property type="match status" value="1"/>
</dbReference>
<dbReference type="PANTHER" id="PTHR43000">
    <property type="entry name" value="DTDP-D-GLUCOSE 4,6-DEHYDRATASE-RELATED"/>
    <property type="match status" value="1"/>
</dbReference>
<sequence length="269" mass="29238">MPDLQGAKIVLDWTSRHLIADLIDTQSIDVIVYLASSMIPSSPAQSYLAERSALVEPFLQLGQIAASRHIPLIYFSSGGAIYGATASGAASESDECAPISFYGQLKLEIEQLVRFLHRTVGLEYIIVRPSNPFGRYQAGDGRQGLIATIFSRVQAGQELEVWGDGRAIRDYIYVDDLVDAVVELAGSGNQRNMTVNVGSGVGYSLLEVVNTVECVLQRPIALHFRPGRATDVSRIVVDTEKLRSLVSVAPRSLEAGIRDFARIKGMIGD</sequence>
<evidence type="ECO:0000313" key="4">
    <source>
        <dbReference type="EMBL" id="GGB26343.1"/>
    </source>
</evidence>
<evidence type="ECO:0000259" key="3">
    <source>
        <dbReference type="Pfam" id="PF01370"/>
    </source>
</evidence>
<evidence type="ECO:0000256" key="2">
    <source>
        <dbReference type="ARBA" id="ARBA00007637"/>
    </source>
</evidence>
<protein>
    <submittedName>
        <fullName evidence="4">NAD-dependent dehydratase</fullName>
    </submittedName>
</protein>
<dbReference type="Gene3D" id="3.90.25.10">
    <property type="entry name" value="UDP-galactose 4-epimerase, domain 1"/>
    <property type="match status" value="1"/>
</dbReference>
<comment type="pathway">
    <text evidence="1">Bacterial outer membrane biogenesis; LPS O-antigen biosynthesis.</text>
</comment>